<dbReference type="PANTHER" id="PTHR36503">
    <property type="entry name" value="BLR2520 PROTEIN"/>
    <property type="match status" value="1"/>
</dbReference>
<reference evidence="2 3" key="1">
    <citation type="submission" date="2016-10" db="EMBL/GenBank/DDBJ databases">
        <authorList>
            <person name="de Groot N.N."/>
        </authorList>
    </citation>
    <scope>NUCLEOTIDE SEQUENCE [LARGE SCALE GENOMIC DNA]</scope>
    <source>
        <strain evidence="2 3">CGMCC 1.10267</strain>
    </source>
</reference>
<protein>
    <submittedName>
        <fullName evidence="2">Lactoylglutathione lyase</fullName>
    </submittedName>
</protein>
<dbReference type="PANTHER" id="PTHR36503:SF1">
    <property type="entry name" value="BLR2520 PROTEIN"/>
    <property type="match status" value="1"/>
</dbReference>
<dbReference type="GO" id="GO:0016829">
    <property type="term" value="F:lyase activity"/>
    <property type="evidence" value="ECO:0007669"/>
    <property type="project" value="UniProtKB-KW"/>
</dbReference>
<dbReference type="InterPro" id="IPR029068">
    <property type="entry name" value="Glyas_Bleomycin-R_OHBP_Dase"/>
</dbReference>
<dbReference type="RefSeq" id="WP_210183922.1">
    <property type="nucleotide sequence ID" value="NZ_FNCS01000007.1"/>
</dbReference>
<sequence length="130" mass="14250">MSRASEIMPMLSVADMAASLQFYRERLGGQQSYQFPPEGEPEFLTLKFGASEIGIGRISATPLHGQPQRPATGHRIELCIYIDDVDSCVAELEADAITVLAPPADQPWGERTAFVSDPDANIVMLVMRLE</sequence>
<organism evidence="2 3">
    <name type="scientific">Pelagibacterium luteolum</name>
    <dbReference type="NCBI Taxonomy" id="440168"/>
    <lineage>
        <taxon>Bacteria</taxon>
        <taxon>Pseudomonadati</taxon>
        <taxon>Pseudomonadota</taxon>
        <taxon>Alphaproteobacteria</taxon>
        <taxon>Hyphomicrobiales</taxon>
        <taxon>Devosiaceae</taxon>
        <taxon>Pelagibacterium</taxon>
    </lineage>
</organism>
<proteinExistence type="predicted"/>
<dbReference type="InterPro" id="IPR004360">
    <property type="entry name" value="Glyas_Fos-R_dOase_dom"/>
</dbReference>
<evidence type="ECO:0000313" key="2">
    <source>
        <dbReference type="EMBL" id="SDG74264.1"/>
    </source>
</evidence>
<dbReference type="STRING" id="440168.SAMN04487974_10757"/>
<dbReference type="AlphaFoldDB" id="A0A1G7WQW1"/>
<name>A0A1G7WQW1_9HYPH</name>
<keyword evidence="3" id="KW-1185">Reference proteome</keyword>
<dbReference type="Pfam" id="PF00903">
    <property type="entry name" value="Glyoxalase"/>
    <property type="match status" value="1"/>
</dbReference>
<gene>
    <name evidence="2" type="ORF">SAMN04487974_10757</name>
</gene>
<dbReference type="PROSITE" id="PS51819">
    <property type="entry name" value="VOC"/>
    <property type="match status" value="1"/>
</dbReference>
<dbReference type="InterPro" id="IPR037523">
    <property type="entry name" value="VOC_core"/>
</dbReference>
<dbReference type="Proteomes" id="UP000199495">
    <property type="component" value="Unassembled WGS sequence"/>
</dbReference>
<accession>A0A1G7WQW1</accession>
<evidence type="ECO:0000313" key="3">
    <source>
        <dbReference type="Proteomes" id="UP000199495"/>
    </source>
</evidence>
<dbReference type="Gene3D" id="3.10.180.10">
    <property type="entry name" value="2,3-Dihydroxybiphenyl 1,2-Dioxygenase, domain 1"/>
    <property type="match status" value="1"/>
</dbReference>
<feature type="domain" description="VOC" evidence="1">
    <location>
        <begin position="3"/>
        <end position="128"/>
    </location>
</feature>
<evidence type="ECO:0000259" key="1">
    <source>
        <dbReference type="PROSITE" id="PS51819"/>
    </source>
</evidence>
<keyword evidence="2" id="KW-0456">Lyase</keyword>
<dbReference type="SUPFAM" id="SSF54593">
    <property type="entry name" value="Glyoxalase/Bleomycin resistance protein/Dihydroxybiphenyl dioxygenase"/>
    <property type="match status" value="1"/>
</dbReference>
<dbReference type="EMBL" id="FNCS01000007">
    <property type="protein sequence ID" value="SDG74264.1"/>
    <property type="molecule type" value="Genomic_DNA"/>
</dbReference>